<dbReference type="RefSeq" id="WP_168931591.1">
    <property type="nucleotide sequence ID" value="NZ_JABAFD010000002.1"/>
</dbReference>
<evidence type="ECO:0008006" key="3">
    <source>
        <dbReference type="Google" id="ProtNLM"/>
    </source>
</evidence>
<dbReference type="SUPFAM" id="SSF88659">
    <property type="entry name" value="Sigma3 and sigma4 domains of RNA polymerase sigma factors"/>
    <property type="match status" value="1"/>
</dbReference>
<gene>
    <name evidence="1" type="ORF">HF875_05700</name>
</gene>
<organism evidence="1 2">
    <name type="scientific">Paraclostridium bifermentans</name>
    <name type="common">Clostridium bifermentans</name>
    <dbReference type="NCBI Taxonomy" id="1490"/>
    <lineage>
        <taxon>Bacteria</taxon>
        <taxon>Bacillati</taxon>
        <taxon>Bacillota</taxon>
        <taxon>Clostridia</taxon>
        <taxon>Peptostreptococcales</taxon>
        <taxon>Peptostreptococcaceae</taxon>
        <taxon>Paraclostridium</taxon>
    </lineage>
</organism>
<evidence type="ECO:0000313" key="2">
    <source>
        <dbReference type="Proteomes" id="UP000573963"/>
    </source>
</evidence>
<protein>
    <recommendedName>
        <fullName evidence="3">RNA polymerase subunit sigma-70</fullName>
    </recommendedName>
</protein>
<name>A0AA44DJS9_PARBF</name>
<dbReference type="Gene3D" id="1.20.140.160">
    <property type="match status" value="1"/>
</dbReference>
<dbReference type="Proteomes" id="UP000573963">
    <property type="component" value="Unassembled WGS sequence"/>
</dbReference>
<dbReference type="AlphaFoldDB" id="A0AA44DJS9"/>
<comment type="caution">
    <text evidence="1">The sequence shown here is derived from an EMBL/GenBank/DDBJ whole genome shotgun (WGS) entry which is preliminary data.</text>
</comment>
<accession>A0AA44DJS9</accession>
<reference evidence="1 2" key="1">
    <citation type="submission" date="2020-04" db="EMBL/GenBank/DDBJ databases">
        <authorList>
            <person name="Hitch T.C.A."/>
            <person name="Wylensek D."/>
            <person name="Clavel T."/>
        </authorList>
    </citation>
    <scope>NUCLEOTIDE SEQUENCE [LARGE SCALE GENOMIC DNA]</scope>
    <source>
        <strain evidence="1 2">Med78_4-601-WT-2</strain>
    </source>
</reference>
<dbReference type="InterPro" id="IPR013324">
    <property type="entry name" value="RNA_pol_sigma_r3/r4-like"/>
</dbReference>
<evidence type="ECO:0000313" key="1">
    <source>
        <dbReference type="EMBL" id="NME09004.1"/>
    </source>
</evidence>
<sequence>MDKKELQDNCFRFSEKILYGYKDIEEFIEITEEKLKELKLEENTTTVGAINYDGIQVSPTFGIMRVTEKKALDKVEKETELKIELYRNKKLKKEIDQVINNLSQIHKDIIKYRYFEELQWLEITEKMNYEERQLRNKKNEAIKSIARKLFGVKAFKEEEPTLFNMITIF</sequence>
<proteinExistence type="predicted"/>
<dbReference type="EMBL" id="JABAFD010000002">
    <property type="protein sequence ID" value="NME09004.1"/>
    <property type="molecule type" value="Genomic_DNA"/>
</dbReference>